<comment type="caution">
    <text evidence="2">The sequence shown here is derived from an EMBL/GenBank/DDBJ whole genome shotgun (WGS) entry which is preliminary data.</text>
</comment>
<dbReference type="EMBL" id="MU853408">
    <property type="protein sequence ID" value="KAK4134753.1"/>
    <property type="molecule type" value="Genomic_DNA"/>
</dbReference>
<name>A0AAN6ZEC6_9PEZI</name>
<gene>
    <name evidence="2" type="ORF">BT67DRAFT_441909</name>
</gene>
<reference evidence="2" key="2">
    <citation type="submission" date="2023-05" db="EMBL/GenBank/DDBJ databases">
        <authorList>
            <consortium name="Lawrence Berkeley National Laboratory"/>
            <person name="Steindorff A."/>
            <person name="Hensen N."/>
            <person name="Bonometti L."/>
            <person name="Westerberg I."/>
            <person name="Brannstrom I.O."/>
            <person name="Guillou S."/>
            <person name="Cros-Aarteil S."/>
            <person name="Calhoun S."/>
            <person name="Haridas S."/>
            <person name="Kuo A."/>
            <person name="Mondo S."/>
            <person name="Pangilinan J."/>
            <person name="Riley R."/>
            <person name="Labutti K."/>
            <person name="Andreopoulos B."/>
            <person name="Lipzen A."/>
            <person name="Chen C."/>
            <person name="Yanf M."/>
            <person name="Daum C."/>
            <person name="Ng V."/>
            <person name="Clum A."/>
            <person name="Ohm R."/>
            <person name="Martin F."/>
            <person name="Silar P."/>
            <person name="Natvig D."/>
            <person name="Lalanne C."/>
            <person name="Gautier V."/>
            <person name="Ament-Velasquez S.L."/>
            <person name="Kruys A."/>
            <person name="Hutchinson M.I."/>
            <person name="Powell A.J."/>
            <person name="Barry K."/>
            <person name="Miller A.N."/>
            <person name="Grigoriev I.V."/>
            <person name="Debuchy R."/>
            <person name="Gladieux P."/>
            <person name="Thoren M.H."/>
            <person name="Johannesson H."/>
        </authorList>
    </citation>
    <scope>NUCLEOTIDE SEQUENCE</scope>
    <source>
        <strain evidence="2">CBS 123565</strain>
    </source>
</reference>
<evidence type="ECO:0000313" key="3">
    <source>
        <dbReference type="Proteomes" id="UP001304895"/>
    </source>
</evidence>
<feature type="compositionally biased region" description="Pro residues" evidence="1">
    <location>
        <begin position="9"/>
        <end position="19"/>
    </location>
</feature>
<feature type="region of interest" description="Disordered" evidence="1">
    <location>
        <begin position="1"/>
        <end position="30"/>
    </location>
</feature>
<dbReference type="Proteomes" id="UP001304895">
    <property type="component" value="Unassembled WGS sequence"/>
</dbReference>
<evidence type="ECO:0000313" key="2">
    <source>
        <dbReference type="EMBL" id="KAK4134753.1"/>
    </source>
</evidence>
<proteinExistence type="predicted"/>
<sequence>MYNSSSRGSPPPGQDPPTTPSSGRPSCHTEQKDILALPRPGAPYIPRPPPPHTTPTMCLYTHLTFPCGCATADRAWCPAMWAGNQHVGPNQPLAYDCPDATWSPTPRAWRLRCGPCHARWLHDTNTGRARLWDALERRMLHSEEVRRAFLFHRQVFAVAHDRRLHLMGDLTAAGEEDIYVAFWPWVVQQLAEAEAVMQPFL</sequence>
<dbReference type="AlphaFoldDB" id="A0AAN6ZEC6"/>
<protein>
    <submittedName>
        <fullName evidence="2">Uncharacterized protein</fullName>
    </submittedName>
</protein>
<organism evidence="2 3">
    <name type="scientific">Trichocladium antarcticum</name>
    <dbReference type="NCBI Taxonomy" id="1450529"/>
    <lineage>
        <taxon>Eukaryota</taxon>
        <taxon>Fungi</taxon>
        <taxon>Dikarya</taxon>
        <taxon>Ascomycota</taxon>
        <taxon>Pezizomycotina</taxon>
        <taxon>Sordariomycetes</taxon>
        <taxon>Sordariomycetidae</taxon>
        <taxon>Sordariales</taxon>
        <taxon>Chaetomiaceae</taxon>
        <taxon>Trichocladium</taxon>
    </lineage>
</organism>
<accession>A0AAN6ZEC6</accession>
<evidence type="ECO:0000256" key="1">
    <source>
        <dbReference type="SAM" id="MobiDB-lite"/>
    </source>
</evidence>
<keyword evidence="3" id="KW-1185">Reference proteome</keyword>
<reference evidence="2" key="1">
    <citation type="journal article" date="2023" name="Mol. Phylogenet. Evol.">
        <title>Genome-scale phylogeny and comparative genomics of the fungal order Sordariales.</title>
        <authorList>
            <person name="Hensen N."/>
            <person name="Bonometti L."/>
            <person name="Westerberg I."/>
            <person name="Brannstrom I.O."/>
            <person name="Guillou S."/>
            <person name="Cros-Aarteil S."/>
            <person name="Calhoun S."/>
            <person name="Haridas S."/>
            <person name="Kuo A."/>
            <person name="Mondo S."/>
            <person name="Pangilinan J."/>
            <person name="Riley R."/>
            <person name="LaButti K."/>
            <person name="Andreopoulos B."/>
            <person name="Lipzen A."/>
            <person name="Chen C."/>
            <person name="Yan M."/>
            <person name="Daum C."/>
            <person name="Ng V."/>
            <person name="Clum A."/>
            <person name="Steindorff A."/>
            <person name="Ohm R.A."/>
            <person name="Martin F."/>
            <person name="Silar P."/>
            <person name="Natvig D.O."/>
            <person name="Lalanne C."/>
            <person name="Gautier V."/>
            <person name="Ament-Velasquez S.L."/>
            <person name="Kruys A."/>
            <person name="Hutchinson M.I."/>
            <person name="Powell A.J."/>
            <person name="Barry K."/>
            <person name="Miller A.N."/>
            <person name="Grigoriev I.V."/>
            <person name="Debuchy R."/>
            <person name="Gladieux P."/>
            <person name="Hiltunen Thoren M."/>
            <person name="Johannesson H."/>
        </authorList>
    </citation>
    <scope>NUCLEOTIDE SEQUENCE</scope>
    <source>
        <strain evidence="2">CBS 123565</strain>
    </source>
</reference>